<dbReference type="OrthoDB" id="7830133at2"/>
<feature type="domain" description="Core-binding (CB)" evidence="11">
    <location>
        <begin position="31"/>
        <end position="109"/>
    </location>
</feature>
<feature type="domain" description="Tyr recombinase" evidence="10">
    <location>
        <begin position="132"/>
        <end position="321"/>
    </location>
</feature>
<evidence type="ECO:0000256" key="4">
    <source>
        <dbReference type="ARBA" id="ARBA00022829"/>
    </source>
</evidence>
<dbReference type="KEGG" id="llh:I41_04920"/>
<keyword evidence="6 9" id="KW-0238">DNA-binding</keyword>
<keyword evidence="2" id="KW-0963">Cytoplasm</keyword>
<dbReference type="GO" id="GO:0007059">
    <property type="term" value="P:chromosome segregation"/>
    <property type="evidence" value="ECO:0007669"/>
    <property type="project" value="UniProtKB-KW"/>
</dbReference>
<evidence type="ECO:0000313" key="12">
    <source>
        <dbReference type="EMBL" id="QDT71335.1"/>
    </source>
</evidence>
<dbReference type="Pfam" id="PF00589">
    <property type="entry name" value="Phage_integrase"/>
    <property type="match status" value="1"/>
</dbReference>
<dbReference type="InterPro" id="IPR010998">
    <property type="entry name" value="Integrase_recombinase_N"/>
</dbReference>
<dbReference type="GO" id="GO:0003677">
    <property type="term" value="F:DNA binding"/>
    <property type="evidence" value="ECO:0007669"/>
    <property type="project" value="UniProtKB-UniRule"/>
</dbReference>
<evidence type="ECO:0000256" key="1">
    <source>
        <dbReference type="ARBA" id="ARBA00004496"/>
    </source>
</evidence>
<evidence type="ECO:0000256" key="5">
    <source>
        <dbReference type="ARBA" id="ARBA00022908"/>
    </source>
</evidence>
<dbReference type="PANTHER" id="PTHR30349">
    <property type="entry name" value="PHAGE INTEGRASE-RELATED"/>
    <property type="match status" value="1"/>
</dbReference>
<dbReference type="EMBL" id="CP036339">
    <property type="protein sequence ID" value="QDT71335.1"/>
    <property type="molecule type" value="Genomic_DNA"/>
</dbReference>
<proteinExistence type="predicted"/>
<evidence type="ECO:0000256" key="2">
    <source>
        <dbReference type="ARBA" id="ARBA00022490"/>
    </source>
</evidence>
<dbReference type="InterPro" id="IPR011010">
    <property type="entry name" value="DNA_brk_join_enz"/>
</dbReference>
<accession>A0A517TSI5</accession>
<comment type="subcellular location">
    <subcellularLocation>
        <location evidence="1">Cytoplasm</location>
    </subcellularLocation>
</comment>
<evidence type="ECO:0000259" key="11">
    <source>
        <dbReference type="PROSITE" id="PS51900"/>
    </source>
</evidence>
<protein>
    <submittedName>
        <fullName evidence="12">Tyrosine recombinase XerC</fullName>
    </submittedName>
</protein>
<keyword evidence="8" id="KW-0131">Cell cycle</keyword>
<keyword evidence="7" id="KW-0233">DNA recombination</keyword>
<evidence type="ECO:0000256" key="3">
    <source>
        <dbReference type="ARBA" id="ARBA00022618"/>
    </source>
</evidence>
<dbReference type="GO" id="GO:0005737">
    <property type="term" value="C:cytoplasm"/>
    <property type="evidence" value="ECO:0007669"/>
    <property type="project" value="UniProtKB-SubCell"/>
</dbReference>
<keyword evidence="4" id="KW-0159">Chromosome partition</keyword>
<dbReference type="PROSITE" id="PS51898">
    <property type="entry name" value="TYR_RECOMBINASE"/>
    <property type="match status" value="1"/>
</dbReference>
<organism evidence="12 13">
    <name type="scientific">Lacipirellula limnantheis</name>
    <dbReference type="NCBI Taxonomy" id="2528024"/>
    <lineage>
        <taxon>Bacteria</taxon>
        <taxon>Pseudomonadati</taxon>
        <taxon>Planctomycetota</taxon>
        <taxon>Planctomycetia</taxon>
        <taxon>Pirellulales</taxon>
        <taxon>Lacipirellulaceae</taxon>
        <taxon>Lacipirellula</taxon>
    </lineage>
</organism>
<evidence type="ECO:0000256" key="7">
    <source>
        <dbReference type="ARBA" id="ARBA00023172"/>
    </source>
</evidence>
<keyword evidence="13" id="KW-1185">Reference proteome</keyword>
<dbReference type="SUPFAM" id="SSF56349">
    <property type="entry name" value="DNA breaking-rejoining enzymes"/>
    <property type="match status" value="1"/>
</dbReference>
<dbReference type="GO" id="GO:0006310">
    <property type="term" value="P:DNA recombination"/>
    <property type="evidence" value="ECO:0007669"/>
    <property type="project" value="UniProtKB-KW"/>
</dbReference>
<dbReference type="InterPro" id="IPR044068">
    <property type="entry name" value="CB"/>
</dbReference>
<name>A0A517TSI5_9BACT</name>
<dbReference type="Pfam" id="PF02899">
    <property type="entry name" value="Phage_int_SAM_1"/>
    <property type="match status" value="1"/>
</dbReference>
<dbReference type="Proteomes" id="UP000317909">
    <property type="component" value="Chromosome"/>
</dbReference>
<dbReference type="Gene3D" id="1.10.150.130">
    <property type="match status" value="1"/>
</dbReference>
<evidence type="ECO:0000256" key="8">
    <source>
        <dbReference type="ARBA" id="ARBA00023306"/>
    </source>
</evidence>
<evidence type="ECO:0000259" key="10">
    <source>
        <dbReference type="PROSITE" id="PS51898"/>
    </source>
</evidence>
<dbReference type="GO" id="GO:0015074">
    <property type="term" value="P:DNA integration"/>
    <property type="evidence" value="ECO:0007669"/>
    <property type="project" value="UniProtKB-KW"/>
</dbReference>
<reference evidence="12 13" key="1">
    <citation type="submission" date="2019-02" db="EMBL/GenBank/DDBJ databases">
        <title>Deep-cultivation of Planctomycetes and their phenomic and genomic characterization uncovers novel biology.</title>
        <authorList>
            <person name="Wiegand S."/>
            <person name="Jogler M."/>
            <person name="Boedeker C."/>
            <person name="Pinto D."/>
            <person name="Vollmers J."/>
            <person name="Rivas-Marin E."/>
            <person name="Kohn T."/>
            <person name="Peeters S.H."/>
            <person name="Heuer A."/>
            <person name="Rast P."/>
            <person name="Oberbeckmann S."/>
            <person name="Bunk B."/>
            <person name="Jeske O."/>
            <person name="Meyerdierks A."/>
            <person name="Storesund J.E."/>
            <person name="Kallscheuer N."/>
            <person name="Luecker S."/>
            <person name="Lage O.M."/>
            <person name="Pohl T."/>
            <person name="Merkel B.J."/>
            <person name="Hornburger P."/>
            <person name="Mueller R.-W."/>
            <person name="Bruemmer F."/>
            <person name="Labrenz M."/>
            <person name="Spormann A.M."/>
            <person name="Op den Camp H."/>
            <person name="Overmann J."/>
            <person name="Amann R."/>
            <person name="Jetten M.S.M."/>
            <person name="Mascher T."/>
            <person name="Medema M.H."/>
            <person name="Devos D.P."/>
            <person name="Kaster A.-K."/>
            <person name="Ovreas L."/>
            <person name="Rohde M."/>
            <person name="Galperin M.Y."/>
            <person name="Jogler C."/>
        </authorList>
    </citation>
    <scope>NUCLEOTIDE SEQUENCE [LARGE SCALE GENOMIC DNA]</scope>
    <source>
        <strain evidence="12 13">I41</strain>
    </source>
</reference>
<keyword evidence="3" id="KW-0132">Cell division</keyword>
<dbReference type="InterPro" id="IPR050090">
    <property type="entry name" value="Tyrosine_recombinase_XerCD"/>
</dbReference>
<dbReference type="InterPro" id="IPR013762">
    <property type="entry name" value="Integrase-like_cat_sf"/>
</dbReference>
<dbReference type="PANTHER" id="PTHR30349:SF77">
    <property type="entry name" value="TYROSINE RECOMBINASE XERC"/>
    <property type="match status" value="1"/>
</dbReference>
<dbReference type="Gene3D" id="1.10.443.10">
    <property type="entry name" value="Intergrase catalytic core"/>
    <property type="match status" value="1"/>
</dbReference>
<dbReference type="AlphaFoldDB" id="A0A517TSI5"/>
<evidence type="ECO:0000256" key="6">
    <source>
        <dbReference type="ARBA" id="ARBA00023125"/>
    </source>
</evidence>
<dbReference type="RefSeq" id="WP_145430525.1">
    <property type="nucleotide sequence ID" value="NZ_CP036339.1"/>
</dbReference>
<dbReference type="PROSITE" id="PS51900">
    <property type="entry name" value="CB"/>
    <property type="match status" value="1"/>
</dbReference>
<dbReference type="InterPro" id="IPR004107">
    <property type="entry name" value="Integrase_SAM-like_N"/>
</dbReference>
<evidence type="ECO:0000256" key="9">
    <source>
        <dbReference type="PROSITE-ProRule" id="PRU01248"/>
    </source>
</evidence>
<evidence type="ECO:0000313" key="13">
    <source>
        <dbReference type="Proteomes" id="UP000317909"/>
    </source>
</evidence>
<dbReference type="GO" id="GO:0051301">
    <property type="term" value="P:cell division"/>
    <property type="evidence" value="ECO:0007669"/>
    <property type="project" value="UniProtKB-KW"/>
</dbReference>
<dbReference type="InterPro" id="IPR002104">
    <property type="entry name" value="Integrase_catalytic"/>
</dbReference>
<keyword evidence="5" id="KW-0229">DNA integration</keyword>
<sequence length="324" mass="36251">MTHDLVSRTQRNLDRIGFASLPKAIASSGEPGIRRFVEFFVVTIRNKNTRLAYAHAIRQFFAWTEARGVRSLDAIEPVVIAAYVEGHCGSPPTVKQHLAAIRMLFDWLVTGHVVQHNPATSVRGPKHVVRRGKTPVLTADEARQLLDSIDTSTVIGLRDRALIGVMIYTFARVSATVNMKVEDFYAEGKRWWLRLHEKGGKQHQVPAHHNADQYLDEYLTAAGIVAAKKSPLFRTIDRQGRMTEATLTRNGAFRMVKRRAAAAGLSRSITCHSFRATGITAYLENGGTLEKAQTIAAHESPRTTKLYDRSRDDVTIDEIERIII</sequence>
<gene>
    <name evidence="12" type="primary">xerC_1</name>
    <name evidence="12" type="ORF">I41_04920</name>
</gene>